<keyword evidence="3 6" id="KW-0812">Transmembrane</keyword>
<accession>A0A4R2U2A3</accession>
<dbReference type="Proteomes" id="UP000295504">
    <property type="component" value="Unassembled WGS sequence"/>
</dbReference>
<keyword evidence="9" id="KW-1185">Reference proteome</keyword>
<feature type="transmembrane region" description="Helical" evidence="6">
    <location>
        <begin position="84"/>
        <end position="102"/>
    </location>
</feature>
<dbReference type="PANTHER" id="PTHR12677:SF59">
    <property type="entry name" value="GOLGI APPARATUS MEMBRANE PROTEIN TVP38-RELATED"/>
    <property type="match status" value="1"/>
</dbReference>
<protein>
    <recommendedName>
        <fullName evidence="6">TVP38/TMEM64 family membrane protein</fullName>
    </recommendedName>
</protein>
<feature type="transmembrane region" description="Helical" evidence="6">
    <location>
        <begin position="12"/>
        <end position="29"/>
    </location>
</feature>
<evidence type="ECO:0000256" key="4">
    <source>
        <dbReference type="ARBA" id="ARBA00022989"/>
    </source>
</evidence>
<name>A0A4R2U2A3_9FIRM</name>
<gene>
    <name evidence="8" type="ORF">EDD79_102338</name>
</gene>
<dbReference type="PANTHER" id="PTHR12677">
    <property type="entry name" value="GOLGI APPARATUS MEMBRANE PROTEIN TVP38-RELATED"/>
    <property type="match status" value="1"/>
</dbReference>
<dbReference type="OrthoDB" id="9812980at2"/>
<dbReference type="InterPro" id="IPR015414">
    <property type="entry name" value="TMEM64"/>
</dbReference>
<feature type="transmembrane region" description="Helical" evidence="6">
    <location>
        <begin position="158"/>
        <end position="180"/>
    </location>
</feature>
<evidence type="ECO:0000256" key="3">
    <source>
        <dbReference type="ARBA" id="ARBA00022692"/>
    </source>
</evidence>
<dbReference type="EMBL" id="SLYC01000023">
    <property type="protein sequence ID" value="TCQ01763.1"/>
    <property type="molecule type" value="Genomic_DNA"/>
</dbReference>
<organism evidence="8 9">
    <name type="scientific">Serpentinicella alkaliphila</name>
    <dbReference type="NCBI Taxonomy" id="1734049"/>
    <lineage>
        <taxon>Bacteria</taxon>
        <taxon>Bacillati</taxon>
        <taxon>Bacillota</taxon>
        <taxon>Clostridia</taxon>
        <taxon>Peptostreptococcales</taxon>
        <taxon>Natronincolaceae</taxon>
        <taxon>Serpentinicella</taxon>
    </lineage>
</organism>
<dbReference type="Pfam" id="PF09335">
    <property type="entry name" value="VTT_dom"/>
    <property type="match status" value="1"/>
</dbReference>
<evidence type="ECO:0000256" key="5">
    <source>
        <dbReference type="ARBA" id="ARBA00023136"/>
    </source>
</evidence>
<evidence type="ECO:0000256" key="6">
    <source>
        <dbReference type="RuleBase" id="RU366058"/>
    </source>
</evidence>
<comment type="caution">
    <text evidence="8">The sequence shown here is derived from an EMBL/GenBank/DDBJ whole genome shotgun (WGS) entry which is preliminary data.</text>
</comment>
<evidence type="ECO:0000313" key="9">
    <source>
        <dbReference type="Proteomes" id="UP000295504"/>
    </source>
</evidence>
<comment type="similarity">
    <text evidence="6">Belongs to the TVP38/TMEM64 family.</text>
</comment>
<dbReference type="GO" id="GO:0005886">
    <property type="term" value="C:plasma membrane"/>
    <property type="evidence" value="ECO:0007669"/>
    <property type="project" value="UniProtKB-SubCell"/>
</dbReference>
<proteinExistence type="inferred from homology"/>
<keyword evidence="2 6" id="KW-1003">Cell membrane</keyword>
<dbReference type="AlphaFoldDB" id="A0A4R2U2A3"/>
<feature type="domain" description="VTT" evidence="7">
    <location>
        <begin position="65"/>
        <end position="181"/>
    </location>
</feature>
<feature type="transmembrane region" description="Helical" evidence="6">
    <location>
        <begin position="50"/>
        <end position="78"/>
    </location>
</feature>
<keyword evidence="4 6" id="KW-1133">Transmembrane helix</keyword>
<reference evidence="8 9" key="1">
    <citation type="submission" date="2019-03" db="EMBL/GenBank/DDBJ databases">
        <title>Genomic Encyclopedia of Type Strains, Phase IV (KMG-IV): sequencing the most valuable type-strain genomes for metagenomic binning, comparative biology and taxonomic classification.</title>
        <authorList>
            <person name="Goeker M."/>
        </authorList>
    </citation>
    <scope>NUCLEOTIDE SEQUENCE [LARGE SCALE GENOMIC DNA]</scope>
    <source>
        <strain evidence="8 9">DSM 100013</strain>
    </source>
</reference>
<evidence type="ECO:0000259" key="7">
    <source>
        <dbReference type="Pfam" id="PF09335"/>
    </source>
</evidence>
<comment type="subcellular location">
    <subcellularLocation>
        <location evidence="1 6">Cell membrane</location>
        <topology evidence="1 6">Multi-pass membrane protein</topology>
    </subcellularLocation>
</comment>
<evidence type="ECO:0000256" key="1">
    <source>
        <dbReference type="ARBA" id="ARBA00004651"/>
    </source>
</evidence>
<keyword evidence="5 6" id="KW-0472">Membrane</keyword>
<feature type="transmembrane region" description="Helical" evidence="6">
    <location>
        <begin position="186"/>
        <end position="207"/>
    </location>
</feature>
<evidence type="ECO:0000256" key="2">
    <source>
        <dbReference type="ARBA" id="ARBA00022475"/>
    </source>
</evidence>
<sequence length="225" mass="25227">MNNKLIGKWLKPTIALAVIIVLYIFLWSNNPNFDIESIQVFVDRYEPYSALVYILIGSLRTIFFIPTPILFIAGGIMFGTLMGIIYTIIGVIISTSICYLLARRYKSFFAKFTNNWVNDRIESIDNNRVMGTIFTMRAIPGIPYDAVSFSAGIVNLNLVHLLIGTVLGILPKAIILGSLGDNLDNIFSLKVILGYILVILICLVLLYSSPKKYIQKAYKKACSKQ</sequence>
<dbReference type="InterPro" id="IPR032816">
    <property type="entry name" value="VTT_dom"/>
</dbReference>
<dbReference type="RefSeq" id="WP_132848772.1">
    <property type="nucleotide sequence ID" value="NZ_CP058648.1"/>
</dbReference>
<evidence type="ECO:0000313" key="8">
    <source>
        <dbReference type="EMBL" id="TCQ01763.1"/>
    </source>
</evidence>